<dbReference type="SUPFAM" id="SSF51735">
    <property type="entry name" value="NAD(P)-binding Rossmann-fold domains"/>
    <property type="match status" value="1"/>
</dbReference>
<reference evidence="2 3" key="1">
    <citation type="submission" date="2017-06" db="EMBL/GenBank/DDBJ databases">
        <title>Ant-infecting Ophiocordyceps genomes reveal a high diversity of potential behavioral manipulation genes and a possible major role for enterotoxins.</title>
        <authorList>
            <person name="De Bekker C."/>
            <person name="Evans H.C."/>
            <person name="Brachmann A."/>
            <person name="Hughes D.P."/>
        </authorList>
    </citation>
    <scope>NUCLEOTIDE SEQUENCE [LARGE SCALE GENOMIC DNA]</scope>
    <source>
        <strain evidence="2 3">Map64</strain>
    </source>
</reference>
<dbReference type="Proteomes" id="UP000226192">
    <property type="component" value="Unassembled WGS sequence"/>
</dbReference>
<dbReference type="Pfam" id="PF13380">
    <property type="entry name" value="CoA_binding_2"/>
    <property type="match status" value="1"/>
</dbReference>
<evidence type="ECO:0000259" key="1">
    <source>
        <dbReference type="Pfam" id="PF13380"/>
    </source>
</evidence>
<sequence length="245" mass="25995">MITLYEFADGFRSKEAAYERLSRPRLRHRRRATPAMGSGQDLGVGKTSLLQTPASTTLEGQYIPVEIMSAEAAARSFFSSPLFAVVGATSNTAKFGHKGGLRRWDKKASSSKHGIEGALMLSAVYAWYLAHGLPATPVNPSAQQVTVQGKEYATAASLADLPRPSDTSVSIITPPAVTTSVLQEARKLGIPAVWLQPGTYDKGVLELALADGAFKSVVYGNGGRGSEGWCVLVDGERALADVGKL</sequence>
<protein>
    <recommendedName>
        <fullName evidence="1">CoA-binding domain-containing protein</fullName>
    </recommendedName>
</protein>
<dbReference type="AlphaFoldDB" id="A0A2C5XZF7"/>
<keyword evidence="3" id="KW-1185">Reference proteome</keyword>
<feature type="domain" description="CoA-binding" evidence="1">
    <location>
        <begin position="124"/>
        <end position="212"/>
    </location>
</feature>
<comment type="caution">
    <text evidence="2">The sequence shown here is derived from an EMBL/GenBank/DDBJ whole genome shotgun (WGS) entry which is preliminary data.</text>
</comment>
<evidence type="ECO:0000313" key="3">
    <source>
        <dbReference type="Proteomes" id="UP000226192"/>
    </source>
</evidence>
<dbReference type="InterPro" id="IPR036291">
    <property type="entry name" value="NAD(P)-bd_dom_sf"/>
</dbReference>
<dbReference type="STRING" id="1399860.A0A2C5XZF7"/>
<organism evidence="2 3">
    <name type="scientific">Ophiocordyceps australis</name>
    <dbReference type="NCBI Taxonomy" id="1399860"/>
    <lineage>
        <taxon>Eukaryota</taxon>
        <taxon>Fungi</taxon>
        <taxon>Dikarya</taxon>
        <taxon>Ascomycota</taxon>
        <taxon>Pezizomycotina</taxon>
        <taxon>Sordariomycetes</taxon>
        <taxon>Hypocreomycetidae</taxon>
        <taxon>Hypocreales</taxon>
        <taxon>Ophiocordycipitaceae</taxon>
        <taxon>Ophiocordyceps</taxon>
    </lineage>
</organism>
<gene>
    <name evidence="2" type="ORF">CDD81_2205</name>
</gene>
<dbReference type="InterPro" id="IPR003781">
    <property type="entry name" value="CoA-bd"/>
</dbReference>
<dbReference type="PANTHER" id="PTHR33303">
    <property type="entry name" value="CYTOPLASMIC PROTEIN-RELATED"/>
    <property type="match status" value="1"/>
</dbReference>
<dbReference type="Gene3D" id="3.40.50.720">
    <property type="entry name" value="NAD(P)-binding Rossmann-like Domain"/>
    <property type="match status" value="1"/>
</dbReference>
<evidence type="ECO:0000313" key="2">
    <source>
        <dbReference type="EMBL" id="PHH60001.1"/>
    </source>
</evidence>
<name>A0A2C5XZF7_9HYPO</name>
<dbReference type="EMBL" id="NJET01000168">
    <property type="protein sequence ID" value="PHH60001.1"/>
    <property type="molecule type" value="Genomic_DNA"/>
</dbReference>
<proteinExistence type="predicted"/>
<accession>A0A2C5XZF7</accession>
<dbReference type="PANTHER" id="PTHR33303:SF2">
    <property type="entry name" value="COA-BINDING DOMAIN-CONTAINING PROTEIN"/>
    <property type="match status" value="1"/>
</dbReference>
<dbReference type="OrthoDB" id="5138418at2759"/>